<accession>A0A6I6MUY6</accession>
<dbReference type="GO" id="GO:0016878">
    <property type="term" value="F:acid-thiol ligase activity"/>
    <property type="evidence" value="ECO:0007669"/>
    <property type="project" value="UniProtKB-ARBA"/>
</dbReference>
<dbReference type="KEGG" id="sbro:GQF42_08120"/>
<dbReference type="InterPro" id="IPR020845">
    <property type="entry name" value="AMP-binding_CS"/>
</dbReference>
<evidence type="ECO:0000259" key="2">
    <source>
        <dbReference type="Pfam" id="PF00501"/>
    </source>
</evidence>
<gene>
    <name evidence="4" type="ORF">GQF42_08120</name>
</gene>
<dbReference type="PROSITE" id="PS00455">
    <property type="entry name" value="AMP_BINDING"/>
    <property type="match status" value="1"/>
</dbReference>
<dbReference type="SUPFAM" id="SSF56801">
    <property type="entry name" value="Acetyl-CoA synthetase-like"/>
    <property type="match status" value="1"/>
</dbReference>
<dbReference type="InterPro" id="IPR045851">
    <property type="entry name" value="AMP-bd_C_sf"/>
</dbReference>
<feature type="compositionally biased region" description="Low complexity" evidence="1">
    <location>
        <begin position="46"/>
        <end position="63"/>
    </location>
</feature>
<dbReference type="PANTHER" id="PTHR43767">
    <property type="entry name" value="LONG-CHAIN-FATTY-ACID--COA LIGASE"/>
    <property type="match status" value="1"/>
</dbReference>
<sequence>MRPAAPAPTTTTSHCCSRMFPLLCMGRSCAPVGVDGSCTAARRPVGGSRRPLPLSPSRVPLGRQPGRPGAWGGLLPSGHRAACWYGPVALRPPHCRSRPGHRPTEEELSAMGDATVFAVLKEQAEQAPDAPVLLIDGKECSRAELFESVRALAAGLRALGLDRGDRGLIVSDNRLETVVAWLGVDSARMIDVPINPEARGAFLEYLVSDCGPRVMIGLPEYLRAVAEVVPEHPEFAVLIDPDGGDLPFGASTRHLTFDEVIELGRDGTVEPPLESDVATMIYTSGTTGPSKGVLLPHAYQVTWARRGSSALGMKPGQTVYTPEPLFHSDARSYVLGALLTGGRVALGKRFSVSRFWDEVRAADASCFGYLGTMLSMLYAARPSDADRDHPAVIGSGGGVPAALQRDFEERYGVKLIEMYGMTEALCITMNTPERTRPGSVGVPTPELEVQLVDAEDKPVPVGEIGELIVRPRSPHIMMAGYWNKPEATVAAWRNLWFHTGDRMRADEDGFLYYVGRLKDSIRRRGENVSAWEVEGAANKHDDVLVAAAIGVPSELGEEDVAILVVPREGRTIDPPALRDFLAADLPKHAVPRFIEVVDDLPRTPTERVNKDKVRSRGITEAAWDGEVPRV</sequence>
<evidence type="ECO:0000313" key="4">
    <source>
        <dbReference type="EMBL" id="QHA03232.1"/>
    </source>
</evidence>
<dbReference type="PANTHER" id="PTHR43767:SF1">
    <property type="entry name" value="NONRIBOSOMAL PEPTIDE SYNTHASE PES1 (EUROFUNG)-RELATED"/>
    <property type="match status" value="1"/>
</dbReference>
<feature type="region of interest" description="Disordered" evidence="1">
    <location>
        <begin position="41"/>
        <end position="66"/>
    </location>
</feature>
<dbReference type="Pfam" id="PF13193">
    <property type="entry name" value="AMP-binding_C"/>
    <property type="match status" value="1"/>
</dbReference>
<dbReference type="Pfam" id="PF00501">
    <property type="entry name" value="AMP-binding"/>
    <property type="match status" value="1"/>
</dbReference>
<feature type="domain" description="AMP-dependent synthetase/ligase" evidence="2">
    <location>
        <begin position="120"/>
        <end position="482"/>
    </location>
</feature>
<keyword evidence="5" id="KW-1185">Reference proteome</keyword>
<dbReference type="Proteomes" id="UP000436138">
    <property type="component" value="Chromosome"/>
</dbReference>
<dbReference type="InterPro" id="IPR000873">
    <property type="entry name" value="AMP-dep_synth/lig_dom"/>
</dbReference>
<evidence type="ECO:0000256" key="1">
    <source>
        <dbReference type="SAM" id="MobiDB-lite"/>
    </source>
</evidence>
<reference evidence="4 5" key="1">
    <citation type="submission" date="2019-12" db="EMBL/GenBank/DDBJ databases">
        <title>Streptomyces sp. strain T44 isolated from rhizosphere soil of Broussonetia papyrifera.</title>
        <authorList>
            <person name="Mo P."/>
        </authorList>
    </citation>
    <scope>NUCLEOTIDE SEQUENCE [LARGE SCALE GENOMIC DNA]</scope>
    <source>
        <strain evidence="4 5">T44</strain>
    </source>
</reference>
<dbReference type="InterPro" id="IPR042099">
    <property type="entry name" value="ANL_N_sf"/>
</dbReference>
<protein>
    <submittedName>
        <fullName evidence="4">AMP-binding protein</fullName>
    </submittedName>
</protein>
<feature type="domain" description="AMP-binding enzyme C-terminal" evidence="3">
    <location>
        <begin position="532"/>
        <end position="605"/>
    </location>
</feature>
<dbReference type="InterPro" id="IPR025110">
    <property type="entry name" value="AMP-bd_C"/>
</dbReference>
<dbReference type="EMBL" id="CP047020">
    <property type="protein sequence ID" value="QHA03232.1"/>
    <property type="molecule type" value="Genomic_DNA"/>
</dbReference>
<proteinExistence type="predicted"/>
<organism evidence="4 5">
    <name type="scientific">Streptomyces broussonetiae</name>
    <dbReference type="NCBI Taxonomy" id="2686304"/>
    <lineage>
        <taxon>Bacteria</taxon>
        <taxon>Bacillati</taxon>
        <taxon>Actinomycetota</taxon>
        <taxon>Actinomycetes</taxon>
        <taxon>Kitasatosporales</taxon>
        <taxon>Streptomycetaceae</taxon>
        <taxon>Streptomyces</taxon>
    </lineage>
</organism>
<evidence type="ECO:0000259" key="3">
    <source>
        <dbReference type="Pfam" id="PF13193"/>
    </source>
</evidence>
<dbReference type="AlphaFoldDB" id="A0A6I6MUY6"/>
<dbReference type="InterPro" id="IPR050237">
    <property type="entry name" value="ATP-dep_AMP-bd_enzyme"/>
</dbReference>
<name>A0A6I6MUY6_9ACTN</name>
<dbReference type="Gene3D" id="3.40.50.12780">
    <property type="entry name" value="N-terminal domain of ligase-like"/>
    <property type="match status" value="1"/>
</dbReference>
<dbReference type="Gene3D" id="3.30.300.30">
    <property type="match status" value="1"/>
</dbReference>
<evidence type="ECO:0000313" key="5">
    <source>
        <dbReference type="Proteomes" id="UP000436138"/>
    </source>
</evidence>